<dbReference type="Gene3D" id="3.40.50.620">
    <property type="entry name" value="HUPs"/>
    <property type="match status" value="1"/>
</dbReference>
<dbReference type="PRINTS" id="PR01041">
    <property type="entry name" value="TRNASYNTHMET"/>
</dbReference>
<evidence type="ECO:0000256" key="8">
    <source>
        <dbReference type="RuleBase" id="RU363039"/>
    </source>
</evidence>
<evidence type="ECO:0000259" key="10">
    <source>
        <dbReference type="Pfam" id="PF09334"/>
    </source>
</evidence>
<evidence type="ECO:0000256" key="6">
    <source>
        <dbReference type="ARBA" id="ARBA00023146"/>
    </source>
</evidence>
<dbReference type="CDD" id="cd00814">
    <property type="entry name" value="MetRS_core"/>
    <property type="match status" value="1"/>
</dbReference>
<dbReference type="GeneID" id="7200252"/>
<dbReference type="SUPFAM" id="SSF52374">
    <property type="entry name" value="Nucleotidylyl transferase"/>
    <property type="match status" value="1"/>
</dbReference>
<dbReference type="InterPro" id="IPR041872">
    <property type="entry name" value="Anticodon_Met"/>
</dbReference>
<keyword evidence="13" id="KW-1185">Reference proteome</keyword>
<feature type="domain" description="Methionyl/Leucyl tRNA synthetase" evidence="10">
    <location>
        <begin position="262"/>
        <end position="470"/>
    </location>
</feature>
<evidence type="ECO:0000313" key="13">
    <source>
        <dbReference type="Proteomes" id="UP000000759"/>
    </source>
</evidence>
<dbReference type="GO" id="GO:0004825">
    <property type="term" value="F:methionine-tRNA ligase activity"/>
    <property type="evidence" value="ECO:0007669"/>
    <property type="project" value="UniProtKB-EC"/>
</dbReference>
<dbReference type="KEGG" id="pti:PHATRDRAFT_26837"/>
<organism evidence="12 13">
    <name type="scientific">Phaeodactylum tricornutum (strain CCAP 1055/1)</name>
    <dbReference type="NCBI Taxonomy" id="556484"/>
    <lineage>
        <taxon>Eukaryota</taxon>
        <taxon>Sar</taxon>
        <taxon>Stramenopiles</taxon>
        <taxon>Ochrophyta</taxon>
        <taxon>Bacillariophyta</taxon>
        <taxon>Bacillariophyceae</taxon>
        <taxon>Bacillariophycidae</taxon>
        <taxon>Naviculales</taxon>
        <taxon>Phaeodactylaceae</taxon>
        <taxon>Phaeodactylum</taxon>
    </lineage>
</organism>
<reference evidence="13" key="2">
    <citation type="submission" date="2008-08" db="EMBL/GenBank/DDBJ databases">
        <authorList>
            <consortium name="Diatom Consortium"/>
            <person name="Grigoriev I."/>
            <person name="Grimwood J."/>
            <person name="Kuo A."/>
            <person name="Otillar R.P."/>
            <person name="Salamov A."/>
            <person name="Detter J.C."/>
            <person name="Lindquist E."/>
            <person name="Shapiro H."/>
            <person name="Lucas S."/>
            <person name="Glavina del Rio T."/>
            <person name="Pitluck S."/>
            <person name="Rokhsar D."/>
            <person name="Bowler C."/>
        </authorList>
    </citation>
    <scope>GENOME REANNOTATION</scope>
    <source>
        <strain evidence="13">CCAP 1055/1</strain>
    </source>
</reference>
<dbReference type="InParanoid" id="B7FWX8"/>
<evidence type="ECO:0000256" key="4">
    <source>
        <dbReference type="ARBA" id="ARBA00022840"/>
    </source>
</evidence>
<dbReference type="NCBIfam" id="TIGR00398">
    <property type="entry name" value="metG"/>
    <property type="match status" value="1"/>
</dbReference>
<dbReference type="PANTHER" id="PTHR43326:SF2">
    <property type="entry name" value="METHIONINE--TRNA LIGASE"/>
    <property type="match status" value="1"/>
</dbReference>
<keyword evidence="6 8" id="KW-0030">Aminoacyl-tRNA synthetase</keyword>
<dbReference type="Pfam" id="PF09334">
    <property type="entry name" value="tRNA-synt_1g"/>
    <property type="match status" value="2"/>
</dbReference>
<dbReference type="Gene3D" id="2.170.220.10">
    <property type="match status" value="1"/>
</dbReference>
<proteinExistence type="inferred from homology"/>
<feature type="domain" description="Methionyl-tRNA synthetase anticodon-binding" evidence="11">
    <location>
        <begin position="495"/>
        <end position="618"/>
    </location>
</feature>
<evidence type="ECO:0000256" key="7">
    <source>
        <dbReference type="ARBA" id="ARBA00030904"/>
    </source>
</evidence>
<dbReference type="GO" id="GO:0006431">
    <property type="term" value="P:methionyl-tRNA aminoacylation"/>
    <property type="evidence" value="ECO:0007669"/>
    <property type="project" value="InterPro"/>
</dbReference>
<dbReference type="FunCoup" id="B7FWX8">
    <property type="interactions" value="222"/>
</dbReference>
<dbReference type="InterPro" id="IPR009080">
    <property type="entry name" value="tRNAsynth_Ia_anticodon-bd"/>
</dbReference>
<dbReference type="EMBL" id="CM000609">
    <property type="protein sequence ID" value="EEC49280.1"/>
    <property type="molecule type" value="Genomic_DNA"/>
</dbReference>
<reference evidence="12 13" key="1">
    <citation type="journal article" date="2008" name="Nature">
        <title>The Phaeodactylum genome reveals the evolutionary history of diatom genomes.</title>
        <authorList>
            <person name="Bowler C."/>
            <person name="Allen A.E."/>
            <person name="Badger J.H."/>
            <person name="Grimwood J."/>
            <person name="Jabbari K."/>
            <person name="Kuo A."/>
            <person name="Maheswari U."/>
            <person name="Martens C."/>
            <person name="Maumus F."/>
            <person name="Otillar R.P."/>
            <person name="Rayko E."/>
            <person name="Salamov A."/>
            <person name="Vandepoele K."/>
            <person name="Beszteri B."/>
            <person name="Gruber A."/>
            <person name="Heijde M."/>
            <person name="Katinka M."/>
            <person name="Mock T."/>
            <person name="Valentin K."/>
            <person name="Verret F."/>
            <person name="Berges J.A."/>
            <person name="Brownlee C."/>
            <person name="Cadoret J.P."/>
            <person name="Chiovitti A."/>
            <person name="Choi C.J."/>
            <person name="Coesel S."/>
            <person name="De Martino A."/>
            <person name="Detter J.C."/>
            <person name="Durkin C."/>
            <person name="Falciatore A."/>
            <person name="Fournet J."/>
            <person name="Haruta M."/>
            <person name="Huysman M.J."/>
            <person name="Jenkins B.D."/>
            <person name="Jiroutova K."/>
            <person name="Jorgensen R.E."/>
            <person name="Joubert Y."/>
            <person name="Kaplan A."/>
            <person name="Kroger N."/>
            <person name="Kroth P.G."/>
            <person name="La Roche J."/>
            <person name="Lindquist E."/>
            <person name="Lommer M."/>
            <person name="Martin-Jezequel V."/>
            <person name="Lopez P.J."/>
            <person name="Lucas S."/>
            <person name="Mangogna M."/>
            <person name="McGinnis K."/>
            <person name="Medlin L.K."/>
            <person name="Montsant A."/>
            <person name="Oudot-Le Secq M.P."/>
            <person name="Napoli C."/>
            <person name="Obornik M."/>
            <person name="Parker M.S."/>
            <person name="Petit J.L."/>
            <person name="Porcel B.M."/>
            <person name="Poulsen N."/>
            <person name="Robison M."/>
            <person name="Rychlewski L."/>
            <person name="Rynearson T.A."/>
            <person name="Schmutz J."/>
            <person name="Shapiro H."/>
            <person name="Siaut M."/>
            <person name="Stanley M."/>
            <person name="Sussman M.R."/>
            <person name="Taylor A.R."/>
            <person name="Vardi A."/>
            <person name="von Dassow P."/>
            <person name="Vyverman W."/>
            <person name="Willis A."/>
            <person name="Wyrwicz L.S."/>
            <person name="Rokhsar D.S."/>
            <person name="Weissenbach J."/>
            <person name="Armbrust E.V."/>
            <person name="Green B.R."/>
            <person name="Van de Peer Y."/>
            <person name="Grigoriev I.V."/>
        </authorList>
    </citation>
    <scope>NUCLEOTIDE SEQUENCE [LARGE SCALE GENOMIC DNA]</scope>
    <source>
        <strain evidence="12 13">CCAP 1055/1</strain>
    </source>
</reference>
<comment type="similarity">
    <text evidence="8">Belongs to the class-I aminoacyl-tRNA synthetase family.</text>
</comment>
<keyword evidence="2 8" id="KW-0436">Ligase</keyword>
<dbReference type="HOGENOM" id="CLU_009710_9_4_1"/>
<dbReference type="SUPFAM" id="SSF47323">
    <property type="entry name" value="Anticodon-binding domain of a subclass of class I aminoacyl-tRNA synthetases"/>
    <property type="match status" value="1"/>
</dbReference>
<dbReference type="InterPro" id="IPR015413">
    <property type="entry name" value="Methionyl/Leucyl_tRNA_Synth"/>
</dbReference>
<protein>
    <recommendedName>
        <fullName evidence="1">methionine--tRNA ligase</fullName>
        <ecNumber evidence="1">6.1.1.10</ecNumber>
    </recommendedName>
    <alternativeName>
        <fullName evidence="7">Methionyl-tRNA synthetase</fullName>
    </alternativeName>
</protein>
<keyword evidence="4 8" id="KW-0067">ATP-binding</keyword>
<dbReference type="PANTHER" id="PTHR43326">
    <property type="entry name" value="METHIONYL-TRNA SYNTHETASE"/>
    <property type="match status" value="1"/>
</dbReference>
<dbReference type="AlphaFoldDB" id="B7FWX8"/>
<evidence type="ECO:0000259" key="11">
    <source>
        <dbReference type="Pfam" id="PF19303"/>
    </source>
</evidence>
<dbReference type="EC" id="6.1.1.10" evidence="1"/>
<feature type="region of interest" description="Disordered" evidence="9">
    <location>
        <begin position="623"/>
        <end position="643"/>
    </location>
</feature>
<dbReference type="STRING" id="556484.B7FWX8"/>
<dbReference type="RefSeq" id="XP_002179457.1">
    <property type="nucleotide sequence ID" value="XM_002179421.1"/>
</dbReference>
<dbReference type="InterPro" id="IPR033911">
    <property type="entry name" value="MetRS_core"/>
</dbReference>
<evidence type="ECO:0000256" key="3">
    <source>
        <dbReference type="ARBA" id="ARBA00022741"/>
    </source>
</evidence>
<dbReference type="InterPro" id="IPR014758">
    <property type="entry name" value="Met-tRNA_synth"/>
</dbReference>
<dbReference type="FunFam" id="2.170.220.10:FF:000002">
    <property type="entry name" value="Methionine--tRNA ligase"/>
    <property type="match status" value="1"/>
</dbReference>
<gene>
    <name evidence="12" type="ORF">PHATRDRAFT_26837</name>
</gene>
<keyword evidence="3 8" id="KW-0547">Nucleotide-binding</keyword>
<dbReference type="PaxDb" id="2850-Phatr26837"/>
<evidence type="ECO:0000256" key="1">
    <source>
        <dbReference type="ARBA" id="ARBA00012838"/>
    </source>
</evidence>
<feature type="non-terminal residue" evidence="12">
    <location>
        <position position="643"/>
    </location>
</feature>
<keyword evidence="5 8" id="KW-0648">Protein biosynthesis</keyword>
<accession>B7FWX8</accession>
<dbReference type="eggNOG" id="KOG0436">
    <property type="taxonomic scope" value="Eukaryota"/>
</dbReference>
<evidence type="ECO:0000256" key="2">
    <source>
        <dbReference type="ARBA" id="ARBA00022598"/>
    </source>
</evidence>
<feature type="domain" description="Methionyl/Leucyl tRNA synthetase" evidence="10">
    <location>
        <begin position="110"/>
        <end position="243"/>
    </location>
</feature>
<name>B7FWX8_PHATC</name>
<dbReference type="Pfam" id="PF19303">
    <property type="entry name" value="Anticodon_3"/>
    <property type="match status" value="1"/>
</dbReference>
<sequence>MTNEFKLDEFAGALRSHVSLNATESSLKGRQTSSKQVHASNEVKNFIPMSQQAVSRENHDSKKAATTADDLASTYDRWSLLDDSKIDYGYLAKTGGVAPPQASHSKSSFYLTTAINYTNGPAHMGHAYEAATSDVIVRYQRLLGTHPVYFVTGADEHGQKIAQTAADAGKVPIDICDQYVTGFQVLNQRILIANDDYVRTTSARHKQLAQTLWQRCADAGDIYLDTYSGWYNVREETFVTDMEAQQLDYKDPTSGLPLKQVEEESYFFKMSKYHAQLVAHIESNPEFIQPDAHRNQILARLHTDELRDLSISRTTFSWGIPVPQNFKNNHVMYVWVDALSNYLTGIDYFGHQGTLLKSFWPASVHIIGKDILWFHTVIWPCLLLSAGIPLAHQVFAHGFVNDREGKKMSKSLGNVVDPHDMLDKFDVDTFRWYLCKEAPFGGELSFSEESMRDMHNADLCDTIGNLVHRATNLCQKYCDGVVPDVPPPTNPPINLASVIKTFQARMDKLELQAGATVVIGAFRDVNGFLQEEAPWLKKGDEHTETRRITVRACLEAIYALSHLLLPFLPQSMLKVFQKFNTKAIALVDLDVNCRNLESGCTIEVGGVLFTKSLSDAELKTVEKNGTKQKESHVEAQKRKKEEK</sequence>
<dbReference type="InterPro" id="IPR023457">
    <property type="entry name" value="Met-tRNA_synth_2"/>
</dbReference>
<evidence type="ECO:0000256" key="5">
    <source>
        <dbReference type="ARBA" id="ARBA00022917"/>
    </source>
</evidence>
<evidence type="ECO:0000256" key="9">
    <source>
        <dbReference type="SAM" id="MobiDB-lite"/>
    </source>
</evidence>
<dbReference type="OrthoDB" id="24670at2759"/>
<dbReference type="InterPro" id="IPR014729">
    <property type="entry name" value="Rossmann-like_a/b/a_fold"/>
</dbReference>
<dbReference type="GO" id="GO:0005524">
    <property type="term" value="F:ATP binding"/>
    <property type="evidence" value="ECO:0007669"/>
    <property type="project" value="UniProtKB-KW"/>
</dbReference>
<evidence type="ECO:0000313" key="12">
    <source>
        <dbReference type="EMBL" id="EEC49280.1"/>
    </source>
</evidence>
<dbReference type="Proteomes" id="UP000000759">
    <property type="component" value="Chromosome 6"/>
</dbReference>
<dbReference type="Gene3D" id="1.10.730.10">
    <property type="entry name" value="Isoleucyl-tRNA Synthetase, Domain 1"/>
    <property type="match status" value="1"/>
</dbReference>